<keyword evidence="6 7" id="KW-0472">Membrane</keyword>
<evidence type="ECO:0000313" key="9">
    <source>
        <dbReference type="Proteomes" id="UP001519271"/>
    </source>
</evidence>
<evidence type="ECO:0000256" key="7">
    <source>
        <dbReference type="SAM" id="Phobius"/>
    </source>
</evidence>
<evidence type="ECO:0000256" key="3">
    <source>
        <dbReference type="ARBA" id="ARBA00022475"/>
    </source>
</evidence>
<name>A0ABS4G4Y0_9CLOT</name>
<evidence type="ECO:0000256" key="1">
    <source>
        <dbReference type="ARBA" id="ARBA00004651"/>
    </source>
</evidence>
<evidence type="ECO:0000313" key="8">
    <source>
        <dbReference type="EMBL" id="MBP1919589.1"/>
    </source>
</evidence>
<dbReference type="SUPFAM" id="SSF118215">
    <property type="entry name" value="Proton glutamate symport protein"/>
    <property type="match status" value="1"/>
</dbReference>
<dbReference type="Pfam" id="PF00375">
    <property type="entry name" value="SDF"/>
    <property type="match status" value="1"/>
</dbReference>
<feature type="transmembrane region" description="Helical" evidence="7">
    <location>
        <begin position="12"/>
        <end position="33"/>
    </location>
</feature>
<comment type="caution">
    <text evidence="8">The sequence shown here is derived from an EMBL/GenBank/DDBJ whole genome shotgun (WGS) entry which is preliminary data.</text>
</comment>
<feature type="transmembrane region" description="Helical" evidence="7">
    <location>
        <begin position="329"/>
        <end position="348"/>
    </location>
</feature>
<keyword evidence="4 7" id="KW-0812">Transmembrane</keyword>
<feature type="transmembrane region" description="Helical" evidence="7">
    <location>
        <begin position="45"/>
        <end position="70"/>
    </location>
</feature>
<gene>
    <name evidence="8" type="ORF">J2Z34_002079</name>
</gene>
<dbReference type="Gene3D" id="1.10.3860.10">
    <property type="entry name" value="Sodium:dicarboxylate symporter"/>
    <property type="match status" value="1"/>
</dbReference>
<accession>A0ABS4G4Y0</accession>
<feature type="transmembrane region" description="Helical" evidence="7">
    <location>
        <begin position="355"/>
        <end position="378"/>
    </location>
</feature>
<feature type="transmembrane region" description="Helical" evidence="7">
    <location>
        <begin position="82"/>
        <end position="104"/>
    </location>
</feature>
<dbReference type="InterPro" id="IPR036458">
    <property type="entry name" value="Na:dicarbo_symporter_sf"/>
</dbReference>
<keyword evidence="5 7" id="KW-1133">Transmembrane helix</keyword>
<evidence type="ECO:0000256" key="2">
    <source>
        <dbReference type="ARBA" id="ARBA00022448"/>
    </source>
</evidence>
<dbReference type="PANTHER" id="PTHR42865:SF7">
    <property type="entry name" value="PROTON_GLUTAMATE-ASPARTATE SYMPORTER"/>
    <property type="match status" value="1"/>
</dbReference>
<proteinExistence type="predicted"/>
<organism evidence="8 9">
    <name type="scientific">Youngiibacter multivorans</name>
    <dbReference type="NCBI Taxonomy" id="937251"/>
    <lineage>
        <taxon>Bacteria</taxon>
        <taxon>Bacillati</taxon>
        <taxon>Bacillota</taxon>
        <taxon>Clostridia</taxon>
        <taxon>Eubacteriales</taxon>
        <taxon>Clostridiaceae</taxon>
        <taxon>Youngiibacter</taxon>
    </lineage>
</organism>
<feature type="transmembrane region" description="Helical" evidence="7">
    <location>
        <begin position="185"/>
        <end position="202"/>
    </location>
</feature>
<protein>
    <submittedName>
        <fullName evidence="8">Na+/H+-dicarboxylate symporter</fullName>
    </submittedName>
</protein>
<sequence>MIEKKASVWKNYRFPLILIGSIALGSIIGLIFGEKATVLKPFGDVFLNLMFTVVTPLVFATIASAVGNMVNMKRLGKILGNMFMMFVGTGLIAAVIIIVVVKILPPAQGVNLALEASTGLETVKLSDQIVGALTVNDFSKILSRSNMMPLIVFSIIFGFCVSSIGGDDNIIAKFLDSLSNVMMKFVGIIMLYAPIGLGAYFANLVGEFGPQLLGAYGRAMAIYYPVCILYFFIAFSGYSYFAGGKLGVKTYFKNIISPSVTSIATQSSIATLPVNLNATKNMGVPKDIREIILPIGATMHMDGTVLSSILKISFLFGIFGQNFSGTGTYLTAILVSILGGVVMSGIPGGGLVGEMLIVSLFGFPPEAFPIIATIGFLVDPAATWINATGDAVVSMMVTRLVEGKNWMSKDLTNETRENIKIKVS</sequence>
<feature type="transmembrane region" description="Helical" evidence="7">
    <location>
        <begin position="222"/>
        <end position="243"/>
    </location>
</feature>
<dbReference type="RefSeq" id="WP_209459789.1">
    <property type="nucleotide sequence ID" value="NZ_JAGGKC010000017.1"/>
</dbReference>
<evidence type="ECO:0000256" key="6">
    <source>
        <dbReference type="ARBA" id="ARBA00023136"/>
    </source>
</evidence>
<dbReference type="Proteomes" id="UP001519271">
    <property type="component" value="Unassembled WGS sequence"/>
</dbReference>
<dbReference type="InterPro" id="IPR001991">
    <property type="entry name" value="Na-dicarboxylate_symporter"/>
</dbReference>
<feature type="transmembrane region" description="Helical" evidence="7">
    <location>
        <begin position="147"/>
        <end position="165"/>
    </location>
</feature>
<dbReference type="PANTHER" id="PTHR42865">
    <property type="entry name" value="PROTON/GLUTAMATE-ASPARTATE SYMPORTER"/>
    <property type="match status" value="1"/>
</dbReference>
<reference evidence="8 9" key="1">
    <citation type="submission" date="2021-03" db="EMBL/GenBank/DDBJ databases">
        <title>Genomic Encyclopedia of Type Strains, Phase IV (KMG-IV): sequencing the most valuable type-strain genomes for metagenomic binning, comparative biology and taxonomic classification.</title>
        <authorList>
            <person name="Goeker M."/>
        </authorList>
    </citation>
    <scope>NUCLEOTIDE SEQUENCE [LARGE SCALE GENOMIC DNA]</scope>
    <source>
        <strain evidence="8 9">DSM 6139</strain>
    </source>
</reference>
<evidence type="ECO:0000256" key="4">
    <source>
        <dbReference type="ARBA" id="ARBA00022692"/>
    </source>
</evidence>
<dbReference type="PRINTS" id="PR00173">
    <property type="entry name" value="EDTRNSPORT"/>
</dbReference>
<keyword evidence="3" id="KW-1003">Cell membrane</keyword>
<keyword evidence="9" id="KW-1185">Reference proteome</keyword>
<dbReference type="EMBL" id="JAGGKC010000017">
    <property type="protein sequence ID" value="MBP1919589.1"/>
    <property type="molecule type" value="Genomic_DNA"/>
</dbReference>
<evidence type="ECO:0000256" key="5">
    <source>
        <dbReference type="ARBA" id="ARBA00022989"/>
    </source>
</evidence>
<comment type="subcellular location">
    <subcellularLocation>
        <location evidence="1">Cell membrane</location>
        <topology evidence="1">Multi-pass membrane protein</topology>
    </subcellularLocation>
</comment>
<keyword evidence="2" id="KW-0813">Transport</keyword>